<proteinExistence type="predicted"/>
<evidence type="ECO:0000256" key="6">
    <source>
        <dbReference type="SAM" id="MobiDB-lite"/>
    </source>
</evidence>
<dbReference type="InterPro" id="IPR044810">
    <property type="entry name" value="WRKY_plant"/>
</dbReference>
<evidence type="ECO:0000256" key="5">
    <source>
        <dbReference type="ARBA" id="ARBA00023242"/>
    </source>
</evidence>
<dbReference type="Gramene" id="Kaladp0102s0161.1.v1.1">
    <property type="protein sequence ID" value="Kaladp0102s0161.1.v1.1"/>
    <property type="gene ID" value="Kaladp0102s0161.v1.1"/>
</dbReference>
<evidence type="ECO:0000256" key="3">
    <source>
        <dbReference type="ARBA" id="ARBA00023125"/>
    </source>
</evidence>
<dbReference type="GO" id="GO:0043565">
    <property type="term" value="F:sequence-specific DNA binding"/>
    <property type="evidence" value="ECO:0007669"/>
    <property type="project" value="InterPro"/>
</dbReference>
<keyword evidence="4" id="KW-0804">Transcription</keyword>
<feature type="domain" description="WRKY" evidence="7">
    <location>
        <begin position="132"/>
        <end position="197"/>
    </location>
</feature>
<comment type="subcellular location">
    <subcellularLocation>
        <location evidence="1">Nucleus</location>
    </subcellularLocation>
</comment>
<reference evidence="8" key="1">
    <citation type="submission" date="2021-01" db="UniProtKB">
        <authorList>
            <consortium name="EnsemblPlants"/>
        </authorList>
    </citation>
    <scope>IDENTIFICATION</scope>
</reference>
<evidence type="ECO:0000313" key="8">
    <source>
        <dbReference type="EnsemblPlants" id="Kaladp0102s0161.1.v1.1"/>
    </source>
</evidence>
<dbReference type="Pfam" id="PF03106">
    <property type="entry name" value="WRKY"/>
    <property type="match status" value="1"/>
</dbReference>
<keyword evidence="5" id="KW-0539">Nucleus</keyword>
<dbReference type="AlphaFoldDB" id="A0A7N0V796"/>
<keyword evidence="9" id="KW-1185">Reference proteome</keyword>
<name>A0A7N0V796_KALFE</name>
<dbReference type="SUPFAM" id="SSF118290">
    <property type="entry name" value="WRKY DNA-binding domain"/>
    <property type="match status" value="1"/>
</dbReference>
<keyword evidence="3" id="KW-0238">DNA-binding</keyword>
<evidence type="ECO:0000313" key="9">
    <source>
        <dbReference type="Proteomes" id="UP000594263"/>
    </source>
</evidence>
<dbReference type="PROSITE" id="PS50811">
    <property type="entry name" value="WRKY"/>
    <property type="match status" value="1"/>
</dbReference>
<dbReference type="SMART" id="SM00774">
    <property type="entry name" value="WRKY"/>
    <property type="match status" value="1"/>
</dbReference>
<evidence type="ECO:0000256" key="4">
    <source>
        <dbReference type="ARBA" id="ARBA00023163"/>
    </source>
</evidence>
<accession>A0A7N0V796</accession>
<keyword evidence="2" id="KW-0805">Transcription regulation</keyword>
<dbReference type="Proteomes" id="UP000594263">
    <property type="component" value="Unplaced"/>
</dbReference>
<evidence type="ECO:0000256" key="2">
    <source>
        <dbReference type="ARBA" id="ARBA00023015"/>
    </source>
</evidence>
<dbReference type="PANTHER" id="PTHR31221:SF112">
    <property type="entry name" value="WRKY TRANSCRIPTION FACTOR 50-RELATED"/>
    <property type="match status" value="1"/>
</dbReference>
<dbReference type="GO" id="GO:0003700">
    <property type="term" value="F:DNA-binding transcription factor activity"/>
    <property type="evidence" value="ECO:0007669"/>
    <property type="project" value="InterPro"/>
</dbReference>
<dbReference type="InterPro" id="IPR036576">
    <property type="entry name" value="WRKY_dom_sf"/>
</dbReference>
<dbReference type="FunFam" id="2.20.25.80:FF:000003">
    <property type="entry name" value="WRKY transcription factor 57"/>
    <property type="match status" value="1"/>
</dbReference>
<evidence type="ECO:0000259" key="7">
    <source>
        <dbReference type="PROSITE" id="PS50811"/>
    </source>
</evidence>
<organism evidence="8 9">
    <name type="scientific">Kalanchoe fedtschenkoi</name>
    <name type="common">Lavender scallops</name>
    <name type="synonym">South American air plant</name>
    <dbReference type="NCBI Taxonomy" id="63787"/>
    <lineage>
        <taxon>Eukaryota</taxon>
        <taxon>Viridiplantae</taxon>
        <taxon>Streptophyta</taxon>
        <taxon>Embryophyta</taxon>
        <taxon>Tracheophyta</taxon>
        <taxon>Spermatophyta</taxon>
        <taxon>Magnoliopsida</taxon>
        <taxon>eudicotyledons</taxon>
        <taxon>Gunneridae</taxon>
        <taxon>Pentapetalae</taxon>
        <taxon>Saxifragales</taxon>
        <taxon>Crassulaceae</taxon>
        <taxon>Kalanchoe</taxon>
    </lineage>
</organism>
<dbReference type="EnsemblPlants" id="Kaladp0102s0161.1.v1.1">
    <property type="protein sequence ID" value="Kaladp0102s0161.1.v1.1"/>
    <property type="gene ID" value="Kaladp0102s0161.v1.1"/>
</dbReference>
<feature type="region of interest" description="Disordered" evidence="6">
    <location>
        <begin position="105"/>
        <end position="124"/>
    </location>
</feature>
<evidence type="ECO:0000256" key="1">
    <source>
        <dbReference type="ARBA" id="ARBA00004123"/>
    </source>
</evidence>
<dbReference type="GO" id="GO:0005634">
    <property type="term" value="C:nucleus"/>
    <property type="evidence" value="ECO:0007669"/>
    <property type="project" value="UniProtKB-SubCell"/>
</dbReference>
<dbReference type="PANTHER" id="PTHR31221">
    <property type="entry name" value="WRKY TRANSCRIPTION FACTOR PROTEIN 1-RELATED"/>
    <property type="match status" value="1"/>
</dbReference>
<protein>
    <recommendedName>
        <fullName evidence="7">WRKY domain-containing protein</fullName>
    </recommendedName>
</protein>
<sequence>MGVLYIHTHIYIYVRASVEPFDQGMDGNSGDYQYQSMYNSFGYLDFGEASHANFGNNDFLPDYLLDDWFNQSDEPAVTGVELGQRDPVYQMSEVNGVDGNYYAQNEETDTRESGSSTGRAQGKEKFAFKTKSEIDTLDDGYKWRKYGKKMVKNSPNPRNYYKCSVEKCPVKKRVERDREDPRYVITTYEGVHTHMSPSGY</sequence>
<dbReference type="InterPro" id="IPR003657">
    <property type="entry name" value="WRKY_dom"/>
</dbReference>
<dbReference type="Gene3D" id="2.20.25.80">
    <property type="entry name" value="WRKY domain"/>
    <property type="match status" value="1"/>
</dbReference>